<dbReference type="GO" id="GO:0015677">
    <property type="term" value="P:copper ion import"/>
    <property type="evidence" value="ECO:0007669"/>
    <property type="project" value="TreeGrafter"/>
</dbReference>
<dbReference type="SUPFAM" id="SSF52343">
    <property type="entry name" value="Ferredoxin reductase-like, C-terminal NADP-linked domain"/>
    <property type="match status" value="1"/>
</dbReference>
<feature type="domain" description="FAD-binding 8" evidence="11">
    <location>
        <begin position="222"/>
        <end position="277"/>
    </location>
</feature>
<dbReference type="InterPro" id="IPR051410">
    <property type="entry name" value="Ferric/Cupric_Reductase"/>
</dbReference>
<dbReference type="InterPro" id="IPR013130">
    <property type="entry name" value="Fe3_Rdtase_TM_dom"/>
</dbReference>
<feature type="domain" description="Ferric oxidoreductase" evidence="10">
    <location>
        <begin position="100"/>
        <end position="201"/>
    </location>
</feature>
<keyword evidence="3 9" id="KW-0812">Transmembrane</keyword>
<dbReference type="InterPro" id="IPR039261">
    <property type="entry name" value="FNR_nucleotide-bd"/>
</dbReference>
<keyword evidence="8 9" id="KW-0472">Membrane</keyword>
<evidence type="ECO:0000256" key="9">
    <source>
        <dbReference type="SAM" id="Phobius"/>
    </source>
</evidence>
<dbReference type="GO" id="GO:0005886">
    <property type="term" value="C:plasma membrane"/>
    <property type="evidence" value="ECO:0007669"/>
    <property type="project" value="TreeGrafter"/>
</dbReference>
<keyword evidence="2" id="KW-0813">Transport</keyword>
<feature type="transmembrane region" description="Helical" evidence="9">
    <location>
        <begin position="57"/>
        <end position="78"/>
    </location>
</feature>
<dbReference type="RefSeq" id="XP_025554427.1">
    <property type="nucleotide sequence ID" value="XM_025697541.1"/>
</dbReference>
<name>A0A395I7P5_ASPHC</name>
<evidence type="ECO:0000256" key="6">
    <source>
        <dbReference type="ARBA" id="ARBA00023002"/>
    </source>
</evidence>
<evidence type="ECO:0000256" key="1">
    <source>
        <dbReference type="ARBA" id="ARBA00004141"/>
    </source>
</evidence>
<accession>A0A395I7P5</accession>
<feature type="domain" description="Ferric reductase NAD binding" evidence="12">
    <location>
        <begin position="300"/>
        <end position="364"/>
    </location>
</feature>
<dbReference type="GO" id="GO:0006826">
    <property type="term" value="P:iron ion transport"/>
    <property type="evidence" value="ECO:0007669"/>
    <property type="project" value="TreeGrafter"/>
</dbReference>
<organism evidence="13 14">
    <name type="scientific">Aspergillus homomorphus (strain CBS 101889)</name>
    <dbReference type="NCBI Taxonomy" id="1450537"/>
    <lineage>
        <taxon>Eukaryota</taxon>
        <taxon>Fungi</taxon>
        <taxon>Dikarya</taxon>
        <taxon>Ascomycota</taxon>
        <taxon>Pezizomycotina</taxon>
        <taxon>Eurotiomycetes</taxon>
        <taxon>Eurotiomycetidae</taxon>
        <taxon>Eurotiales</taxon>
        <taxon>Aspergillaceae</taxon>
        <taxon>Aspergillus</taxon>
        <taxon>Aspergillus subgen. Circumdati</taxon>
    </lineage>
</organism>
<feature type="transmembrane region" description="Helical" evidence="9">
    <location>
        <begin position="302"/>
        <end position="319"/>
    </location>
</feature>
<evidence type="ECO:0000256" key="3">
    <source>
        <dbReference type="ARBA" id="ARBA00022692"/>
    </source>
</evidence>
<evidence type="ECO:0000256" key="4">
    <source>
        <dbReference type="ARBA" id="ARBA00022982"/>
    </source>
</evidence>
<proteinExistence type="predicted"/>
<protein>
    <submittedName>
        <fullName evidence="13">Putative metalloreductase</fullName>
    </submittedName>
</protein>
<dbReference type="GO" id="GO:0006879">
    <property type="term" value="P:intracellular iron ion homeostasis"/>
    <property type="evidence" value="ECO:0007669"/>
    <property type="project" value="TreeGrafter"/>
</dbReference>
<sequence length="457" mass="51631">MEILAIYAIASGGILASLFVIQALSIRNHLPELFSAPRFQYLALFPLVHRHRFCGPWTGASVFLHVSYAAINIFLVFFRIESFTDAGSRAGELALINQIFPLSTINLSHLADFLGIKWSTCRRIHRATGRMSVALLSFHIIVVVQTQKFIFPLRELHNLFTVIAGISLGALAVFSIPWFRQWSYELFLRGHQLLTVLFVYGTWQHLQGRSRFSKIYFFTGLGYINLWMPAVSPWSWAQTHPFTVTSWSKGPRNTIELLVQPCRGLSADLARYATVAGETPVSFCALFTGPHGMSEDVRHYESILVIASGFGIAAAIPYMKKTIYGYYTRTIKARRLHLVWQVESRAEITAAEHLLNNLLEDDHKDHGYGAPDYRSIISVEASGALIKRQPGDPLKRLANIRDEQRRTLVMGKCLSHRVLELDHLTSFLSSFHNRQKSRLYTGDGTELSPSACKTCRT</sequence>
<reference evidence="13 14" key="1">
    <citation type="submission" date="2018-02" db="EMBL/GenBank/DDBJ databases">
        <title>The genomes of Aspergillus section Nigri reveals drivers in fungal speciation.</title>
        <authorList>
            <consortium name="DOE Joint Genome Institute"/>
            <person name="Vesth T.C."/>
            <person name="Nybo J."/>
            <person name="Theobald S."/>
            <person name="Brandl J."/>
            <person name="Frisvad J.C."/>
            <person name="Nielsen K.F."/>
            <person name="Lyhne E.K."/>
            <person name="Kogle M.E."/>
            <person name="Kuo A."/>
            <person name="Riley R."/>
            <person name="Clum A."/>
            <person name="Nolan M."/>
            <person name="Lipzen A."/>
            <person name="Salamov A."/>
            <person name="Henrissat B."/>
            <person name="Wiebenga A."/>
            <person name="De vries R.P."/>
            <person name="Grigoriev I.V."/>
            <person name="Mortensen U.H."/>
            <person name="Andersen M.R."/>
            <person name="Baker S.E."/>
        </authorList>
    </citation>
    <scope>NUCLEOTIDE SEQUENCE [LARGE SCALE GENOMIC DNA]</scope>
    <source>
        <strain evidence="13 14">CBS 101889</strain>
    </source>
</reference>
<keyword evidence="14" id="KW-1185">Reference proteome</keyword>
<dbReference type="Pfam" id="PF08030">
    <property type="entry name" value="NAD_binding_6"/>
    <property type="match status" value="1"/>
</dbReference>
<evidence type="ECO:0000259" key="12">
    <source>
        <dbReference type="Pfam" id="PF08030"/>
    </source>
</evidence>
<keyword evidence="4" id="KW-0249">Electron transport</keyword>
<dbReference type="FunFam" id="3.40.50.80:FF:000165">
    <property type="entry name" value="Ferric-chelate reductase, putative"/>
    <property type="match status" value="1"/>
</dbReference>
<dbReference type="Gene3D" id="3.40.50.80">
    <property type="entry name" value="Nucleotide-binding domain of ferredoxin-NADP reductase (FNR) module"/>
    <property type="match status" value="1"/>
</dbReference>
<keyword evidence="7" id="KW-0406">Ion transport</keyword>
<keyword evidence="6" id="KW-0560">Oxidoreductase</keyword>
<evidence type="ECO:0000256" key="5">
    <source>
        <dbReference type="ARBA" id="ARBA00022989"/>
    </source>
</evidence>
<evidence type="ECO:0000256" key="8">
    <source>
        <dbReference type="ARBA" id="ARBA00023136"/>
    </source>
</evidence>
<gene>
    <name evidence="13" type="ORF">BO97DRAFT_432445</name>
</gene>
<evidence type="ECO:0000259" key="10">
    <source>
        <dbReference type="Pfam" id="PF01794"/>
    </source>
</evidence>
<dbReference type="VEuPathDB" id="FungiDB:BO97DRAFT_432445"/>
<dbReference type="CDD" id="cd06186">
    <property type="entry name" value="NOX_Duox_like_FAD_NADP"/>
    <property type="match status" value="1"/>
</dbReference>
<dbReference type="PANTHER" id="PTHR32361">
    <property type="entry name" value="FERRIC/CUPRIC REDUCTASE TRANSMEMBRANE COMPONENT"/>
    <property type="match status" value="1"/>
</dbReference>
<evidence type="ECO:0000313" key="13">
    <source>
        <dbReference type="EMBL" id="RAL15273.1"/>
    </source>
</evidence>
<dbReference type="EMBL" id="KZ824272">
    <property type="protein sequence ID" value="RAL15273.1"/>
    <property type="molecule type" value="Genomic_DNA"/>
</dbReference>
<feature type="transmembrane region" description="Helical" evidence="9">
    <location>
        <begin position="127"/>
        <end position="144"/>
    </location>
</feature>
<keyword evidence="5 9" id="KW-1133">Transmembrane helix</keyword>
<dbReference type="Proteomes" id="UP000248961">
    <property type="component" value="Unassembled WGS sequence"/>
</dbReference>
<evidence type="ECO:0000256" key="7">
    <source>
        <dbReference type="ARBA" id="ARBA00023065"/>
    </source>
</evidence>
<dbReference type="Pfam" id="PF01794">
    <property type="entry name" value="Ferric_reduct"/>
    <property type="match status" value="1"/>
</dbReference>
<evidence type="ECO:0000256" key="2">
    <source>
        <dbReference type="ARBA" id="ARBA00022448"/>
    </source>
</evidence>
<evidence type="ECO:0000259" key="11">
    <source>
        <dbReference type="Pfam" id="PF08022"/>
    </source>
</evidence>
<dbReference type="PANTHER" id="PTHR32361:SF26">
    <property type="entry name" value="FAD-BINDING 8 DOMAIN-CONTAINING PROTEIN-RELATED"/>
    <property type="match status" value="1"/>
</dbReference>
<dbReference type="AlphaFoldDB" id="A0A395I7P5"/>
<dbReference type="OrthoDB" id="4494341at2759"/>
<feature type="transmembrane region" description="Helical" evidence="9">
    <location>
        <begin position="6"/>
        <end position="26"/>
    </location>
</feature>
<comment type="subcellular location">
    <subcellularLocation>
        <location evidence="1">Membrane</location>
        <topology evidence="1">Multi-pass membrane protein</topology>
    </subcellularLocation>
</comment>
<dbReference type="GeneID" id="37201830"/>
<dbReference type="InterPro" id="IPR013112">
    <property type="entry name" value="FAD-bd_8"/>
</dbReference>
<evidence type="ECO:0000313" key="14">
    <source>
        <dbReference type="Proteomes" id="UP000248961"/>
    </source>
</evidence>
<feature type="transmembrane region" description="Helical" evidence="9">
    <location>
        <begin position="215"/>
        <end position="236"/>
    </location>
</feature>
<dbReference type="InterPro" id="IPR013121">
    <property type="entry name" value="Fe_red_NAD-bd_6"/>
</dbReference>
<dbReference type="STRING" id="1450537.A0A395I7P5"/>
<feature type="transmembrane region" description="Helical" evidence="9">
    <location>
        <begin position="156"/>
        <end position="180"/>
    </location>
</feature>
<dbReference type="Pfam" id="PF08022">
    <property type="entry name" value="FAD_binding_8"/>
    <property type="match status" value="1"/>
</dbReference>
<dbReference type="GO" id="GO:0000293">
    <property type="term" value="F:ferric-chelate reductase activity"/>
    <property type="evidence" value="ECO:0007669"/>
    <property type="project" value="UniProtKB-ARBA"/>
</dbReference>